<evidence type="ECO:0000313" key="2">
    <source>
        <dbReference type="Proteomes" id="UP000245884"/>
    </source>
</evidence>
<keyword evidence="2" id="KW-1185">Reference proteome</keyword>
<dbReference type="EMBL" id="KZ819663">
    <property type="protein sequence ID" value="PWN29468.1"/>
    <property type="molecule type" value="Genomic_DNA"/>
</dbReference>
<evidence type="ECO:0000313" key="1">
    <source>
        <dbReference type="EMBL" id="PWN29468.1"/>
    </source>
</evidence>
<reference evidence="1 2" key="1">
    <citation type="journal article" date="2018" name="Mol. Biol. Evol.">
        <title>Broad Genomic Sampling Reveals a Smut Pathogenic Ancestry of the Fungal Clade Ustilaginomycotina.</title>
        <authorList>
            <person name="Kijpornyongpan T."/>
            <person name="Mondo S.J."/>
            <person name="Barry K."/>
            <person name="Sandor L."/>
            <person name="Lee J."/>
            <person name="Lipzen A."/>
            <person name="Pangilinan J."/>
            <person name="LaButti K."/>
            <person name="Hainaut M."/>
            <person name="Henrissat B."/>
            <person name="Grigoriev I.V."/>
            <person name="Spatafora J.W."/>
            <person name="Aime M.C."/>
        </authorList>
    </citation>
    <scope>NUCLEOTIDE SEQUENCE [LARGE SCALE GENOMIC DNA]</scope>
    <source>
        <strain evidence="1 2">MCA 5214</strain>
    </source>
</reference>
<name>A0A316UXG4_9BASI</name>
<dbReference type="GeneID" id="37025043"/>
<dbReference type="RefSeq" id="XP_025364080.1">
    <property type="nucleotide sequence ID" value="XM_025503220.1"/>
</dbReference>
<dbReference type="Proteomes" id="UP000245884">
    <property type="component" value="Unassembled WGS sequence"/>
</dbReference>
<proteinExistence type="predicted"/>
<gene>
    <name evidence="1" type="ORF">BDZ90DRAFT_110117</name>
</gene>
<accession>A0A316UXG4</accession>
<protein>
    <submittedName>
        <fullName evidence="1">Uncharacterized protein</fullName>
    </submittedName>
</protein>
<organism evidence="1 2">
    <name type="scientific">Jaminaea rosea</name>
    <dbReference type="NCBI Taxonomy" id="1569628"/>
    <lineage>
        <taxon>Eukaryota</taxon>
        <taxon>Fungi</taxon>
        <taxon>Dikarya</taxon>
        <taxon>Basidiomycota</taxon>
        <taxon>Ustilaginomycotina</taxon>
        <taxon>Exobasidiomycetes</taxon>
        <taxon>Microstromatales</taxon>
        <taxon>Microstromatales incertae sedis</taxon>
        <taxon>Jaminaea</taxon>
    </lineage>
</organism>
<sequence>MRDNVKIEGACTQRPIRTGNLALSVLLPTRLRLDPGHRTRRVPMHGSQAAPEDMRKRYKMIERKKMSESASEMIEWWLRSLVSRNLRRVDQRLRLLRVEEEAAAFLFLVVVVEGPASAEAACCWGAGAREPEAMRLLLLTVCCTAALSVSPAVSFAVSPSVPASVPASSSSSSSSSPSSSPCSPSVCSTPPSCVSSVSEAWVLLPLFFLVMVTGGMAERRPNTLAAPAARFCSGDAGPLLPCCFFHSRSAFWKRAC</sequence>
<dbReference type="AlphaFoldDB" id="A0A316UXG4"/>